<accession>A0AAW1ITV0</accession>
<evidence type="ECO:0000313" key="3">
    <source>
        <dbReference type="Proteomes" id="UP001458880"/>
    </source>
</evidence>
<dbReference type="Pfam" id="PF07727">
    <property type="entry name" value="RVT_2"/>
    <property type="match status" value="1"/>
</dbReference>
<dbReference type="InterPro" id="IPR013103">
    <property type="entry name" value="RVT_2"/>
</dbReference>
<keyword evidence="2" id="KW-0548">Nucleotidyltransferase</keyword>
<dbReference type="Proteomes" id="UP001458880">
    <property type="component" value="Unassembled WGS sequence"/>
</dbReference>
<keyword evidence="2" id="KW-0695">RNA-directed DNA polymerase</keyword>
<reference evidence="2 3" key="1">
    <citation type="journal article" date="2024" name="BMC Genomics">
        <title>De novo assembly and annotation of Popillia japonica's genome with initial clues to its potential as an invasive pest.</title>
        <authorList>
            <person name="Cucini C."/>
            <person name="Boschi S."/>
            <person name="Funari R."/>
            <person name="Cardaioli E."/>
            <person name="Iannotti N."/>
            <person name="Marturano G."/>
            <person name="Paoli F."/>
            <person name="Bruttini M."/>
            <person name="Carapelli A."/>
            <person name="Frati F."/>
            <person name="Nardi F."/>
        </authorList>
    </citation>
    <scope>NUCLEOTIDE SEQUENCE [LARGE SCALE GENOMIC DNA]</scope>
    <source>
        <strain evidence="2">DMR45628</strain>
    </source>
</reference>
<organism evidence="2 3">
    <name type="scientific">Popillia japonica</name>
    <name type="common">Japanese beetle</name>
    <dbReference type="NCBI Taxonomy" id="7064"/>
    <lineage>
        <taxon>Eukaryota</taxon>
        <taxon>Metazoa</taxon>
        <taxon>Ecdysozoa</taxon>
        <taxon>Arthropoda</taxon>
        <taxon>Hexapoda</taxon>
        <taxon>Insecta</taxon>
        <taxon>Pterygota</taxon>
        <taxon>Neoptera</taxon>
        <taxon>Endopterygota</taxon>
        <taxon>Coleoptera</taxon>
        <taxon>Polyphaga</taxon>
        <taxon>Scarabaeiformia</taxon>
        <taxon>Scarabaeidae</taxon>
        <taxon>Rutelinae</taxon>
        <taxon>Popillia</taxon>
    </lineage>
</organism>
<keyword evidence="2" id="KW-0808">Transferase</keyword>
<evidence type="ECO:0000313" key="2">
    <source>
        <dbReference type="EMBL" id="KAK9693433.1"/>
    </source>
</evidence>
<name>A0AAW1ITV0_POPJA</name>
<sequence length="182" mass="20705">MEKNGFTLLTANPCIYYIWQIEVEKLLVAIYVDDGFIAESTQDAIDSFLGLLTSEFKITVGSLDSFLGVLIERDEQGVRIPQRPYVEKILKRFGMENCKIMKTPTEKQQSDESSNDSLHSSVLYKSVVGSLLNLACVIRPDIAYAASRVARTNRPRLDLCQTHISLYAWLRWHAISLHFNCQ</sequence>
<dbReference type="EMBL" id="JASPKY010000542">
    <property type="protein sequence ID" value="KAK9693433.1"/>
    <property type="molecule type" value="Genomic_DNA"/>
</dbReference>
<dbReference type="AlphaFoldDB" id="A0AAW1ITV0"/>
<gene>
    <name evidence="2" type="ORF">QE152_g34196</name>
</gene>
<protein>
    <submittedName>
        <fullName evidence="2">Reverse transcriptase (RNA-dependent DNA polymerase)</fullName>
    </submittedName>
</protein>
<dbReference type="GO" id="GO:0003964">
    <property type="term" value="F:RNA-directed DNA polymerase activity"/>
    <property type="evidence" value="ECO:0007669"/>
    <property type="project" value="UniProtKB-KW"/>
</dbReference>
<keyword evidence="3" id="KW-1185">Reference proteome</keyword>
<comment type="caution">
    <text evidence="2">The sequence shown here is derived from an EMBL/GenBank/DDBJ whole genome shotgun (WGS) entry which is preliminary data.</text>
</comment>
<proteinExistence type="predicted"/>
<feature type="domain" description="Reverse transcriptase Ty1/copia-type" evidence="1">
    <location>
        <begin position="10"/>
        <end position="107"/>
    </location>
</feature>
<evidence type="ECO:0000259" key="1">
    <source>
        <dbReference type="Pfam" id="PF07727"/>
    </source>
</evidence>